<dbReference type="EMBL" id="FNFO01000012">
    <property type="protein sequence ID" value="SDM35308.1"/>
    <property type="molecule type" value="Genomic_DNA"/>
</dbReference>
<dbReference type="AlphaFoldDB" id="A0A1G9SIH9"/>
<protein>
    <submittedName>
        <fullName evidence="4">Methyl-accepting chemotaxis protein</fullName>
    </submittedName>
</protein>
<dbReference type="SUPFAM" id="SSF55785">
    <property type="entry name" value="PYP-like sensor domain (PAS domain)"/>
    <property type="match status" value="2"/>
</dbReference>
<accession>A0A1G9SIH9</accession>
<dbReference type="Gene3D" id="3.30.450.40">
    <property type="match status" value="1"/>
</dbReference>
<dbReference type="OrthoDB" id="1120715at2"/>
<dbReference type="InterPro" id="IPR013656">
    <property type="entry name" value="PAS_4"/>
</dbReference>
<dbReference type="SMART" id="SM00091">
    <property type="entry name" value="PAS"/>
    <property type="match status" value="2"/>
</dbReference>
<keyword evidence="1" id="KW-0175">Coiled coil</keyword>
<evidence type="ECO:0000259" key="2">
    <source>
        <dbReference type="PROSITE" id="PS50112"/>
    </source>
</evidence>
<dbReference type="PANTHER" id="PTHR44757:SF2">
    <property type="entry name" value="BIOFILM ARCHITECTURE MAINTENANCE PROTEIN MBAA"/>
    <property type="match status" value="1"/>
</dbReference>
<dbReference type="SMART" id="SM00086">
    <property type="entry name" value="PAC"/>
    <property type="match status" value="1"/>
</dbReference>
<keyword evidence="5" id="KW-1185">Reference proteome</keyword>
<dbReference type="PROSITE" id="PS50113">
    <property type="entry name" value="PAC"/>
    <property type="match status" value="1"/>
</dbReference>
<feature type="coiled-coil region" evidence="1">
    <location>
        <begin position="238"/>
        <end position="279"/>
    </location>
</feature>
<dbReference type="STRING" id="1075417.SAMN05421823_112178"/>
<feature type="domain" description="PAS" evidence="2">
    <location>
        <begin position="303"/>
        <end position="353"/>
    </location>
</feature>
<dbReference type="Gene3D" id="3.30.450.20">
    <property type="entry name" value="PAS domain"/>
    <property type="match status" value="2"/>
</dbReference>
<dbReference type="PROSITE" id="PS50112">
    <property type="entry name" value="PAS"/>
    <property type="match status" value="1"/>
</dbReference>
<dbReference type="InterPro" id="IPR001610">
    <property type="entry name" value="PAC"/>
</dbReference>
<dbReference type="SUPFAM" id="SSF55781">
    <property type="entry name" value="GAF domain-like"/>
    <property type="match status" value="1"/>
</dbReference>
<dbReference type="InterPro" id="IPR000700">
    <property type="entry name" value="PAS-assoc_C"/>
</dbReference>
<dbReference type="Pfam" id="PF08448">
    <property type="entry name" value="PAS_4"/>
    <property type="match status" value="1"/>
</dbReference>
<proteinExistence type="predicted"/>
<reference evidence="4 5" key="1">
    <citation type="submission" date="2016-10" db="EMBL/GenBank/DDBJ databases">
        <authorList>
            <person name="de Groot N.N."/>
        </authorList>
    </citation>
    <scope>NUCLEOTIDE SEQUENCE [LARGE SCALE GENOMIC DNA]</scope>
    <source>
        <strain evidence="4 5">DSM 25186</strain>
    </source>
</reference>
<organism evidence="4 5">
    <name type="scientific">Catalinimonas alkaloidigena</name>
    <dbReference type="NCBI Taxonomy" id="1075417"/>
    <lineage>
        <taxon>Bacteria</taxon>
        <taxon>Pseudomonadati</taxon>
        <taxon>Bacteroidota</taxon>
        <taxon>Cytophagia</taxon>
        <taxon>Cytophagales</taxon>
        <taxon>Catalimonadaceae</taxon>
        <taxon>Catalinimonas</taxon>
    </lineage>
</organism>
<feature type="coiled-coil region" evidence="1">
    <location>
        <begin position="410"/>
        <end position="440"/>
    </location>
</feature>
<name>A0A1G9SIH9_9BACT</name>
<evidence type="ECO:0000256" key="1">
    <source>
        <dbReference type="SAM" id="Coils"/>
    </source>
</evidence>
<evidence type="ECO:0000259" key="3">
    <source>
        <dbReference type="PROSITE" id="PS50113"/>
    </source>
</evidence>
<dbReference type="CDD" id="cd00130">
    <property type="entry name" value="PAS"/>
    <property type="match status" value="1"/>
</dbReference>
<dbReference type="InterPro" id="IPR003018">
    <property type="entry name" value="GAF"/>
</dbReference>
<dbReference type="InterPro" id="IPR052155">
    <property type="entry name" value="Biofilm_reg_signaling"/>
</dbReference>
<dbReference type="InterPro" id="IPR013655">
    <property type="entry name" value="PAS_fold_3"/>
</dbReference>
<dbReference type="Proteomes" id="UP000198510">
    <property type="component" value="Unassembled WGS sequence"/>
</dbReference>
<dbReference type="NCBIfam" id="TIGR00229">
    <property type="entry name" value="sensory_box"/>
    <property type="match status" value="1"/>
</dbReference>
<dbReference type="SMART" id="SM00065">
    <property type="entry name" value="GAF"/>
    <property type="match status" value="1"/>
</dbReference>
<gene>
    <name evidence="4" type="ORF">SAMN05421823_112178</name>
</gene>
<dbReference type="RefSeq" id="WP_089687287.1">
    <property type="nucleotide sequence ID" value="NZ_FNFO01000012.1"/>
</dbReference>
<dbReference type="InterPro" id="IPR000014">
    <property type="entry name" value="PAS"/>
</dbReference>
<dbReference type="InterPro" id="IPR035965">
    <property type="entry name" value="PAS-like_dom_sf"/>
</dbReference>
<dbReference type="PANTHER" id="PTHR44757">
    <property type="entry name" value="DIGUANYLATE CYCLASE DGCP"/>
    <property type="match status" value="1"/>
</dbReference>
<sequence length="546" mass="61880">MGIPVTLVQKKQLASLQETISKKEQTIERASFFIKEIEKGNLDLQLEAQDDDQLHAALVSMKDQLQKISKEEKERTWVTEGLAKFADILRQHNDDLEELTDHLLRDLADYMGINQAALFVLNTDEEDEPFLEMCACYAYNRKKYLHKRVELGAGMIGQAFLEKEPLYLTEIPEDYVAITSGTGKALPRNIVIIPLKVNDQMYGLIELASFTLIPPYRQQFLERLGESIASTLASVRIAQRTQRLLQESQQQAEMLQAQEEEMRQNMEELSATQEEMARKGTEIEHQIKAIQNSGIASIEFTPDGTILAANESFIQLMGYRLDEIQGKHHRIFMPDDQAHTADYQLFWQELSEGKSKSGEYMRVNRKGERVYLRGSYSAIRDNTGDVVRVLKLATDITAIKAAELDARQQVETLSGKQGQLEQLLEELHEKEHVLMSIMNEIDLPLVALDAHHRLITCNRAFEASFKDSPAACTPGADFLALLDSEAAQQAHRDRMEKVLQGETVKERITPAEGLPLEVTLSPLRNRQNEIVGAISCTKEVSERRPS</sequence>
<dbReference type="InterPro" id="IPR029016">
    <property type="entry name" value="GAF-like_dom_sf"/>
</dbReference>
<evidence type="ECO:0000313" key="5">
    <source>
        <dbReference type="Proteomes" id="UP000198510"/>
    </source>
</evidence>
<dbReference type="Pfam" id="PF08447">
    <property type="entry name" value="PAS_3"/>
    <property type="match status" value="1"/>
</dbReference>
<dbReference type="Pfam" id="PF13185">
    <property type="entry name" value="GAF_2"/>
    <property type="match status" value="1"/>
</dbReference>
<evidence type="ECO:0000313" key="4">
    <source>
        <dbReference type="EMBL" id="SDM35308.1"/>
    </source>
</evidence>
<feature type="domain" description="PAC" evidence="3">
    <location>
        <begin position="356"/>
        <end position="408"/>
    </location>
</feature>